<proteinExistence type="predicted"/>
<dbReference type="Pfam" id="PF02563">
    <property type="entry name" value="Poly_export"/>
    <property type="match status" value="1"/>
</dbReference>
<feature type="domain" description="Polysaccharide export protein N-terminal" evidence="3">
    <location>
        <begin position="48"/>
        <end position="146"/>
    </location>
</feature>
<evidence type="ECO:0000259" key="4">
    <source>
        <dbReference type="Pfam" id="PF10531"/>
    </source>
</evidence>
<reference evidence="5 6" key="1">
    <citation type="submission" date="2016-11" db="EMBL/GenBank/DDBJ databases">
        <authorList>
            <person name="Jaros S."/>
            <person name="Januszkiewicz K."/>
            <person name="Wedrychowicz H."/>
        </authorList>
    </citation>
    <scope>NUCLEOTIDE SEQUENCE [LARGE SCALE GENOMIC DNA]</scope>
    <source>
        <strain evidence="5 6">DSM 25479</strain>
    </source>
</reference>
<feature type="transmembrane region" description="Helical" evidence="2">
    <location>
        <begin position="247"/>
        <end position="268"/>
    </location>
</feature>
<dbReference type="PROSITE" id="PS51257">
    <property type="entry name" value="PROKAR_LIPOPROTEIN"/>
    <property type="match status" value="1"/>
</dbReference>
<keyword evidence="2" id="KW-0472">Membrane</keyword>
<evidence type="ECO:0000256" key="2">
    <source>
        <dbReference type="SAM" id="Phobius"/>
    </source>
</evidence>
<dbReference type="InterPro" id="IPR019554">
    <property type="entry name" value="Soluble_ligand-bd"/>
</dbReference>
<keyword evidence="6" id="KW-1185">Reference proteome</keyword>
<dbReference type="EMBL" id="FQYI01000006">
    <property type="protein sequence ID" value="SHI91918.1"/>
    <property type="molecule type" value="Genomic_DNA"/>
</dbReference>
<dbReference type="AlphaFoldDB" id="A0A1M6F2H6"/>
<feature type="domain" description="Soluble ligand binding" evidence="4">
    <location>
        <begin position="152"/>
        <end position="201"/>
    </location>
</feature>
<evidence type="ECO:0000256" key="1">
    <source>
        <dbReference type="ARBA" id="ARBA00022729"/>
    </source>
</evidence>
<dbReference type="InterPro" id="IPR049712">
    <property type="entry name" value="Poly_export"/>
</dbReference>
<keyword evidence="2" id="KW-1133">Transmembrane helix</keyword>
<keyword evidence="2" id="KW-0812">Transmembrane</keyword>
<name>A0A1M6F2H6_9FLAO</name>
<keyword evidence="1" id="KW-0732">Signal</keyword>
<dbReference type="GO" id="GO:0015159">
    <property type="term" value="F:polysaccharide transmembrane transporter activity"/>
    <property type="evidence" value="ECO:0007669"/>
    <property type="project" value="InterPro"/>
</dbReference>
<dbReference type="PANTHER" id="PTHR33619">
    <property type="entry name" value="POLYSACCHARIDE EXPORT PROTEIN GFCE-RELATED"/>
    <property type="match status" value="1"/>
</dbReference>
<dbReference type="PANTHER" id="PTHR33619:SF3">
    <property type="entry name" value="POLYSACCHARIDE EXPORT PROTEIN GFCE-RELATED"/>
    <property type="match status" value="1"/>
</dbReference>
<accession>A0A1M6F2H6</accession>
<dbReference type="Gene3D" id="3.10.560.10">
    <property type="entry name" value="Outer membrane lipoprotein wza domain like"/>
    <property type="match status" value="1"/>
</dbReference>
<dbReference type="RefSeq" id="WP_073179705.1">
    <property type="nucleotide sequence ID" value="NZ_FQYI01000006.1"/>
</dbReference>
<evidence type="ECO:0000313" key="6">
    <source>
        <dbReference type="Proteomes" id="UP000184335"/>
    </source>
</evidence>
<sequence length="269" mass="29857">MKNFWYTLVAALTLLSCQSRKPQESRLDYMKNIEQVAEETAMRYSYSTIQPGDQLMIVVSGKDLDVVKPFNQNWSSSQMLQNVQAGGNLSPTVAPVSGPTYLVDNDGNIDMPIIGRLNTTGKTIEKFKDEVRAEVSRYIINPTITMRNINFKVTVLGEVARPGEYTVADGHTTLLRALGMAGDLTIYGKRDDVLVIRNEDGQLIRQRIDLTDASFISSPFYNLKQGDVIYVSPNETREIVAKQNPNLPIWLSVASVSVGILGLIVALIK</sequence>
<dbReference type="OrthoDB" id="662756at2"/>
<evidence type="ECO:0000313" key="5">
    <source>
        <dbReference type="EMBL" id="SHI91918.1"/>
    </source>
</evidence>
<dbReference type="InterPro" id="IPR003715">
    <property type="entry name" value="Poly_export_N"/>
</dbReference>
<evidence type="ECO:0000259" key="3">
    <source>
        <dbReference type="Pfam" id="PF02563"/>
    </source>
</evidence>
<protein>
    <submittedName>
        <fullName evidence="5">Polysaccharide export outer membrane protein</fullName>
    </submittedName>
</protein>
<organism evidence="5 6">
    <name type="scientific">Cruoricaptor ignavus</name>
    <dbReference type="NCBI Taxonomy" id="1118202"/>
    <lineage>
        <taxon>Bacteria</taxon>
        <taxon>Pseudomonadati</taxon>
        <taxon>Bacteroidota</taxon>
        <taxon>Flavobacteriia</taxon>
        <taxon>Flavobacteriales</taxon>
        <taxon>Weeksellaceae</taxon>
        <taxon>Cruoricaptor</taxon>
    </lineage>
</organism>
<gene>
    <name evidence="5" type="ORF">SAMN05443429_10682</name>
</gene>
<dbReference type="Pfam" id="PF10531">
    <property type="entry name" value="SLBB"/>
    <property type="match status" value="1"/>
</dbReference>
<dbReference type="Proteomes" id="UP000184335">
    <property type="component" value="Unassembled WGS sequence"/>
</dbReference>
<dbReference type="STRING" id="1118202.SAMN05443429_10682"/>